<proteinExistence type="predicted"/>
<organism evidence="1 2">
    <name type="scientific">Trifolium pratense</name>
    <name type="common">Red clover</name>
    <dbReference type="NCBI Taxonomy" id="57577"/>
    <lineage>
        <taxon>Eukaryota</taxon>
        <taxon>Viridiplantae</taxon>
        <taxon>Streptophyta</taxon>
        <taxon>Embryophyta</taxon>
        <taxon>Tracheophyta</taxon>
        <taxon>Spermatophyta</taxon>
        <taxon>Magnoliopsida</taxon>
        <taxon>eudicotyledons</taxon>
        <taxon>Gunneridae</taxon>
        <taxon>Pentapetalae</taxon>
        <taxon>rosids</taxon>
        <taxon>fabids</taxon>
        <taxon>Fabales</taxon>
        <taxon>Fabaceae</taxon>
        <taxon>Papilionoideae</taxon>
        <taxon>50 kb inversion clade</taxon>
        <taxon>NPAAA clade</taxon>
        <taxon>Hologalegina</taxon>
        <taxon>IRL clade</taxon>
        <taxon>Trifolieae</taxon>
        <taxon>Trifolium</taxon>
    </lineage>
</organism>
<comment type="caution">
    <text evidence="1">The sequence shown here is derived from an EMBL/GenBank/DDBJ whole genome shotgun (WGS) entry which is preliminary data.</text>
</comment>
<reference evidence="1 2" key="2">
    <citation type="journal article" date="2017" name="Front. Plant Sci.">
        <title>Gene Classification and Mining of Molecular Markers Useful in Red Clover (Trifolium pratense) Breeding.</title>
        <authorList>
            <person name="Istvanek J."/>
            <person name="Dluhosova J."/>
            <person name="Dluhos P."/>
            <person name="Patkova L."/>
            <person name="Nedelnik J."/>
            <person name="Repkova J."/>
        </authorList>
    </citation>
    <scope>NUCLEOTIDE SEQUENCE [LARGE SCALE GENOMIC DNA]</scope>
    <source>
        <strain evidence="2">cv. Tatra</strain>
        <tissue evidence="1">Young leaves</tissue>
    </source>
</reference>
<gene>
    <name evidence="1" type="ORF">L195_g032466</name>
</gene>
<dbReference type="ExpressionAtlas" id="A0A2K3LDA6">
    <property type="expression patterns" value="baseline"/>
</dbReference>
<evidence type="ECO:0000313" key="2">
    <source>
        <dbReference type="Proteomes" id="UP000236291"/>
    </source>
</evidence>
<dbReference type="AlphaFoldDB" id="A0A2K3LDA6"/>
<dbReference type="STRING" id="57577.A0A2K3LDA6"/>
<name>A0A2K3LDA6_TRIPR</name>
<protein>
    <submittedName>
        <fullName evidence="1">Acyltransferase-like protein chloroplastic-like</fullName>
    </submittedName>
</protein>
<keyword evidence="1" id="KW-0012">Acyltransferase</keyword>
<evidence type="ECO:0000313" key="1">
    <source>
        <dbReference type="EMBL" id="PNX76516.1"/>
    </source>
</evidence>
<dbReference type="GO" id="GO:0016746">
    <property type="term" value="F:acyltransferase activity"/>
    <property type="evidence" value="ECO:0007669"/>
    <property type="project" value="UniProtKB-KW"/>
</dbReference>
<keyword evidence="1" id="KW-0808">Transferase</keyword>
<dbReference type="Proteomes" id="UP000236291">
    <property type="component" value="Unassembled WGS sequence"/>
</dbReference>
<dbReference type="EMBL" id="ASHM01030796">
    <property type="protein sequence ID" value="PNX76516.1"/>
    <property type="molecule type" value="Genomic_DNA"/>
</dbReference>
<reference evidence="1 2" key="1">
    <citation type="journal article" date="2014" name="Am. J. Bot.">
        <title>Genome assembly and annotation for red clover (Trifolium pratense; Fabaceae).</title>
        <authorList>
            <person name="Istvanek J."/>
            <person name="Jaros M."/>
            <person name="Krenek A."/>
            <person name="Repkova J."/>
        </authorList>
    </citation>
    <scope>NUCLEOTIDE SEQUENCE [LARGE SCALE GENOMIC DNA]</scope>
    <source>
        <strain evidence="2">cv. Tatra</strain>
        <tissue evidence="1">Young leaves</tissue>
    </source>
</reference>
<accession>A0A2K3LDA6</accession>
<sequence length="100" mass="11470">MVTVGVSFFPTVFSSIFHRERPYQAVKFNSGRIPSIAPRFAMSIDRVSEEKQKERQSGWKEYLEQAKEFIDADGGLPRWFSPLECGLRLDNSPLMLFLPG</sequence>